<evidence type="ECO:0000313" key="2">
    <source>
        <dbReference type="EMBL" id="MFC4032574.1"/>
    </source>
</evidence>
<organism evidence="2 3">
    <name type="scientific">Streptomyces polygonati</name>
    <dbReference type="NCBI Taxonomy" id="1617087"/>
    <lineage>
        <taxon>Bacteria</taxon>
        <taxon>Bacillati</taxon>
        <taxon>Actinomycetota</taxon>
        <taxon>Actinomycetes</taxon>
        <taxon>Kitasatosporales</taxon>
        <taxon>Streptomycetaceae</taxon>
        <taxon>Streptomyces</taxon>
    </lineage>
</organism>
<keyword evidence="1" id="KW-0812">Transmembrane</keyword>
<dbReference type="Proteomes" id="UP001595765">
    <property type="component" value="Unassembled WGS sequence"/>
</dbReference>
<keyword evidence="1" id="KW-1133">Transmembrane helix</keyword>
<proteinExistence type="predicted"/>
<accession>A0ABV8HP16</accession>
<name>A0ABV8HP16_9ACTN</name>
<protein>
    <recommendedName>
        <fullName evidence="4">Integral membrane protein</fullName>
    </recommendedName>
</protein>
<keyword evidence="3" id="KW-1185">Reference proteome</keyword>
<sequence>MLWEAAAYAVVGLAAAFAATVLLPARLPRTPLTLGTGPAAALAGGLVARTIFGGGHLEVTVPVALVVAAALLSLLARPGRPSPLA</sequence>
<keyword evidence="1" id="KW-0472">Membrane</keyword>
<feature type="transmembrane region" description="Helical" evidence="1">
    <location>
        <begin position="6"/>
        <end position="25"/>
    </location>
</feature>
<feature type="transmembrane region" description="Helical" evidence="1">
    <location>
        <begin position="59"/>
        <end position="76"/>
    </location>
</feature>
<feature type="transmembrane region" description="Helical" evidence="1">
    <location>
        <begin position="32"/>
        <end position="53"/>
    </location>
</feature>
<evidence type="ECO:0000313" key="3">
    <source>
        <dbReference type="Proteomes" id="UP001595765"/>
    </source>
</evidence>
<comment type="caution">
    <text evidence="2">The sequence shown here is derived from an EMBL/GenBank/DDBJ whole genome shotgun (WGS) entry which is preliminary data.</text>
</comment>
<dbReference type="EMBL" id="JBHSBB010000010">
    <property type="protein sequence ID" value="MFC4032574.1"/>
    <property type="molecule type" value="Genomic_DNA"/>
</dbReference>
<gene>
    <name evidence="2" type="ORF">ACFO3J_13910</name>
</gene>
<evidence type="ECO:0008006" key="4">
    <source>
        <dbReference type="Google" id="ProtNLM"/>
    </source>
</evidence>
<reference evidence="3" key="1">
    <citation type="journal article" date="2019" name="Int. J. Syst. Evol. Microbiol.">
        <title>The Global Catalogue of Microorganisms (GCM) 10K type strain sequencing project: providing services to taxonomists for standard genome sequencing and annotation.</title>
        <authorList>
            <consortium name="The Broad Institute Genomics Platform"/>
            <consortium name="The Broad Institute Genome Sequencing Center for Infectious Disease"/>
            <person name="Wu L."/>
            <person name="Ma J."/>
        </authorList>
    </citation>
    <scope>NUCLEOTIDE SEQUENCE [LARGE SCALE GENOMIC DNA]</scope>
    <source>
        <strain evidence="3">CGMCC 4.7237</strain>
    </source>
</reference>
<dbReference type="RefSeq" id="WP_386429627.1">
    <property type="nucleotide sequence ID" value="NZ_JBHSBB010000010.1"/>
</dbReference>
<evidence type="ECO:0000256" key="1">
    <source>
        <dbReference type="SAM" id="Phobius"/>
    </source>
</evidence>